<gene>
    <name evidence="2" type="ORF">AK812_SmicGene36730</name>
</gene>
<keyword evidence="3" id="KW-1185">Reference proteome</keyword>
<feature type="compositionally biased region" description="Basic and acidic residues" evidence="1">
    <location>
        <begin position="377"/>
        <end position="386"/>
    </location>
</feature>
<protein>
    <recommendedName>
        <fullName evidence="4">Retrovirus-related Pol polyprotein from transposon TNT 1-94</fullName>
    </recommendedName>
</protein>
<organism evidence="2 3">
    <name type="scientific">Symbiodinium microadriaticum</name>
    <name type="common">Dinoflagellate</name>
    <name type="synonym">Zooxanthella microadriatica</name>
    <dbReference type="NCBI Taxonomy" id="2951"/>
    <lineage>
        <taxon>Eukaryota</taxon>
        <taxon>Sar</taxon>
        <taxon>Alveolata</taxon>
        <taxon>Dinophyceae</taxon>
        <taxon>Suessiales</taxon>
        <taxon>Symbiodiniaceae</taxon>
        <taxon>Symbiodinium</taxon>
    </lineage>
</organism>
<dbReference type="OrthoDB" id="10303627at2759"/>
<feature type="region of interest" description="Disordered" evidence="1">
    <location>
        <begin position="335"/>
        <end position="390"/>
    </location>
</feature>
<dbReference type="EMBL" id="LSRX01001179">
    <property type="protein sequence ID" value="OLP82592.1"/>
    <property type="molecule type" value="Genomic_DNA"/>
</dbReference>
<dbReference type="AlphaFoldDB" id="A0A1Q9CI32"/>
<reference evidence="2 3" key="1">
    <citation type="submission" date="2016-02" db="EMBL/GenBank/DDBJ databases">
        <title>Genome analysis of coral dinoflagellate symbionts highlights evolutionary adaptations to a symbiotic lifestyle.</title>
        <authorList>
            <person name="Aranda M."/>
            <person name="Li Y."/>
            <person name="Liew Y.J."/>
            <person name="Baumgarten S."/>
            <person name="Simakov O."/>
            <person name="Wilson M."/>
            <person name="Piel J."/>
            <person name="Ashoor H."/>
            <person name="Bougouffa S."/>
            <person name="Bajic V.B."/>
            <person name="Ryu T."/>
            <person name="Ravasi T."/>
            <person name="Bayer T."/>
            <person name="Micklem G."/>
            <person name="Kim H."/>
            <person name="Bhak J."/>
            <person name="Lajeunesse T.C."/>
            <person name="Voolstra C.R."/>
        </authorList>
    </citation>
    <scope>NUCLEOTIDE SEQUENCE [LARGE SCALE GENOMIC DNA]</scope>
    <source>
        <strain evidence="2 3">CCMP2467</strain>
    </source>
</reference>
<sequence>MLVVFQCLRNFRLRGEMKSPAHLDSRMKPLRRQLESVSAVMGPSVMEDRELGPRDGSQINAQRIAEATGPAVRAAETGMLDVDMGSSWCSEVANSTSITERRRELGESSGNAWLYIWQVDPCECPSLSATTNKFLMENQALLRAAAKVAGAGPPQEAKVQHILFVVLKAELCWYPLGVAHAVINLRVRDGCPEMTEHQALELYSKIEDKKLACLEKATADTKTKIRETVLALIRKAQNEEVMFLERQGFVVLEIDLERGWYGQSSKDKELVNRHTGLFVKMIYLHALATAGRCVYPPEPSDIKEVPKTFINDGRGAGLEYDMGELEAEVPPEEGAFDFEGEPIEGGAQSSASSSGAVLPQEQVELNDGEDVEDDHEEERSDKRLSPEEDLDLSGPEVVNLIFATALQDNKSAIVLEAIQDVVTYCWALNIPVVRFHCDRGVLHQGYKVSGGGDVVVMSKARTVVGYDELKSRAVDLLADWSQEEAESLIFHVALSLDVGEQKYGVFRHGGVPNYLYPIAVPHKGGELWIELMDGDVVKGKIKAPKAMIASCDGAPRMNKTEVGFTKDIEELLMALKAPLTVVHNVDPAEAAACFSKWVSPVQKELKSFETAAIKVQSSDLQVKEDLKSGRAKIIPMKIVYTIKPPSEEAAAAGEFFRRKAGVVACGNMMADSGEETYAGAAPAEVVRSSLSISSLQGWDAATLDVAAAFLQTPLKEVQCKQRILGQPPRALVRAGLCQEGELWEFIHVVYGLRESPKWWSEFRDHQLA</sequence>
<evidence type="ECO:0000313" key="2">
    <source>
        <dbReference type="EMBL" id="OLP82592.1"/>
    </source>
</evidence>
<evidence type="ECO:0000256" key="1">
    <source>
        <dbReference type="SAM" id="MobiDB-lite"/>
    </source>
</evidence>
<evidence type="ECO:0008006" key="4">
    <source>
        <dbReference type="Google" id="ProtNLM"/>
    </source>
</evidence>
<feature type="compositionally biased region" description="Acidic residues" evidence="1">
    <location>
        <begin position="364"/>
        <end position="376"/>
    </location>
</feature>
<dbReference type="Proteomes" id="UP000186817">
    <property type="component" value="Unassembled WGS sequence"/>
</dbReference>
<comment type="caution">
    <text evidence="2">The sequence shown here is derived from an EMBL/GenBank/DDBJ whole genome shotgun (WGS) entry which is preliminary data.</text>
</comment>
<feature type="compositionally biased region" description="Low complexity" evidence="1">
    <location>
        <begin position="345"/>
        <end position="356"/>
    </location>
</feature>
<accession>A0A1Q9CI32</accession>
<proteinExistence type="predicted"/>
<name>A0A1Q9CI32_SYMMI</name>
<evidence type="ECO:0000313" key="3">
    <source>
        <dbReference type="Proteomes" id="UP000186817"/>
    </source>
</evidence>